<evidence type="ECO:0000313" key="1">
    <source>
        <dbReference type="EMBL" id="KAF2880778.1"/>
    </source>
</evidence>
<gene>
    <name evidence="1" type="ORF">ILUMI_25406</name>
</gene>
<evidence type="ECO:0008006" key="3">
    <source>
        <dbReference type="Google" id="ProtNLM"/>
    </source>
</evidence>
<name>A0A8K0C5K3_IGNLU</name>
<dbReference type="AlphaFoldDB" id="A0A8K0C5K3"/>
<dbReference type="OrthoDB" id="6580598at2759"/>
<proteinExistence type="predicted"/>
<reference evidence="1" key="1">
    <citation type="submission" date="2019-08" db="EMBL/GenBank/DDBJ databases">
        <title>The genome of the North American firefly Photinus pyralis.</title>
        <authorList>
            <consortium name="Photinus pyralis genome working group"/>
            <person name="Fallon T.R."/>
            <person name="Sander Lower S.E."/>
            <person name="Weng J.-K."/>
        </authorList>
    </citation>
    <scope>NUCLEOTIDE SEQUENCE</scope>
    <source>
        <strain evidence="1">TRF0915ILg1</strain>
        <tissue evidence="1">Whole body</tissue>
    </source>
</reference>
<dbReference type="EMBL" id="VTPC01090912">
    <property type="protein sequence ID" value="KAF2880778.1"/>
    <property type="molecule type" value="Genomic_DNA"/>
</dbReference>
<organism evidence="1 2">
    <name type="scientific">Ignelater luminosus</name>
    <name type="common">Cucubano</name>
    <name type="synonym">Pyrophorus luminosus</name>
    <dbReference type="NCBI Taxonomy" id="2038154"/>
    <lineage>
        <taxon>Eukaryota</taxon>
        <taxon>Metazoa</taxon>
        <taxon>Ecdysozoa</taxon>
        <taxon>Arthropoda</taxon>
        <taxon>Hexapoda</taxon>
        <taxon>Insecta</taxon>
        <taxon>Pterygota</taxon>
        <taxon>Neoptera</taxon>
        <taxon>Endopterygota</taxon>
        <taxon>Coleoptera</taxon>
        <taxon>Polyphaga</taxon>
        <taxon>Elateriformia</taxon>
        <taxon>Elateroidea</taxon>
        <taxon>Elateridae</taxon>
        <taxon>Agrypninae</taxon>
        <taxon>Pyrophorini</taxon>
        <taxon>Ignelater</taxon>
    </lineage>
</organism>
<dbReference type="PANTHER" id="PTHR45913">
    <property type="entry name" value="EPM2A-INTERACTING PROTEIN 1"/>
    <property type="match status" value="1"/>
</dbReference>
<sequence length="106" mass="11688">MKLGPSGTGYAVAEKTVTASFEISKLIAKFKKAHTIGESLIKPCMLKAVEELLGQEAQKKICEIPPPKDTVKSIIQKMSNDIEERIIDKIECSPYFALQCDESTDV</sequence>
<dbReference type="PANTHER" id="PTHR45913:SF19">
    <property type="entry name" value="LOW QUALITY PROTEIN: ZINC FINGER BED DOMAIN-CONTAINING PROTEIN 5-LIKE"/>
    <property type="match status" value="1"/>
</dbReference>
<evidence type="ECO:0000313" key="2">
    <source>
        <dbReference type="Proteomes" id="UP000801492"/>
    </source>
</evidence>
<keyword evidence="2" id="KW-1185">Reference proteome</keyword>
<comment type="caution">
    <text evidence="1">The sequence shown here is derived from an EMBL/GenBank/DDBJ whole genome shotgun (WGS) entry which is preliminary data.</text>
</comment>
<accession>A0A8K0C5K3</accession>
<protein>
    <recommendedName>
        <fullName evidence="3">Zinc finger BED domain-containing protein 5</fullName>
    </recommendedName>
</protein>
<dbReference type="Proteomes" id="UP000801492">
    <property type="component" value="Unassembled WGS sequence"/>
</dbReference>